<feature type="compositionally biased region" description="Basic residues" evidence="1">
    <location>
        <begin position="248"/>
        <end position="257"/>
    </location>
</feature>
<evidence type="ECO:0000259" key="2">
    <source>
        <dbReference type="PROSITE" id="PS51644"/>
    </source>
</evidence>
<dbReference type="InterPro" id="IPR021139">
    <property type="entry name" value="NYN"/>
</dbReference>
<comment type="caution">
    <text evidence="3">The sequence shown here is derived from an EMBL/GenBank/DDBJ whole genome shotgun (WGS) entry which is preliminary data.</text>
</comment>
<dbReference type="CDD" id="cd10146">
    <property type="entry name" value="LabA_like_C"/>
    <property type="match status" value="1"/>
</dbReference>
<dbReference type="Gene3D" id="3.30.420.610">
    <property type="entry name" value="LOTUS domain-like"/>
    <property type="match status" value="1"/>
</dbReference>
<evidence type="ECO:0000256" key="1">
    <source>
        <dbReference type="SAM" id="MobiDB-lite"/>
    </source>
</evidence>
<dbReference type="RefSeq" id="WP_266050961.1">
    <property type="nucleotide sequence ID" value="NZ_JAPFQO010000001.1"/>
</dbReference>
<evidence type="ECO:0000313" key="3">
    <source>
        <dbReference type="EMBL" id="MCX2738916.1"/>
    </source>
</evidence>
<feature type="domain" description="HTH OST-type" evidence="2">
    <location>
        <begin position="171"/>
        <end position="249"/>
    </location>
</feature>
<reference evidence="3 4" key="1">
    <citation type="submission" date="2022-11" db="EMBL/GenBank/DDBJ databases">
        <title>The characterization of three novel Bacteroidetes species and genomic analysis of their roles in tidal elemental geochemical cycles.</title>
        <authorList>
            <person name="Ma K.-J."/>
        </authorList>
    </citation>
    <scope>NUCLEOTIDE SEQUENCE [LARGE SCALE GENOMIC DNA]</scope>
    <source>
        <strain evidence="3 4">M82</strain>
    </source>
</reference>
<evidence type="ECO:0000313" key="4">
    <source>
        <dbReference type="Proteomes" id="UP001207228"/>
    </source>
</evidence>
<name>A0ABT3RBM1_9BACT</name>
<dbReference type="PANTHER" id="PTHR35811">
    <property type="entry name" value="SLR1870 PROTEIN"/>
    <property type="match status" value="1"/>
</dbReference>
<dbReference type="PROSITE" id="PS51644">
    <property type="entry name" value="HTH_OST"/>
    <property type="match status" value="1"/>
</dbReference>
<feature type="compositionally biased region" description="Basic and acidic residues" evidence="1">
    <location>
        <begin position="258"/>
        <end position="273"/>
    </location>
</feature>
<organism evidence="3 4">
    <name type="scientific">Pontibacter anaerobius</name>
    <dbReference type="NCBI Taxonomy" id="2993940"/>
    <lineage>
        <taxon>Bacteria</taxon>
        <taxon>Pseudomonadati</taxon>
        <taxon>Bacteroidota</taxon>
        <taxon>Cytophagia</taxon>
        <taxon>Cytophagales</taxon>
        <taxon>Hymenobacteraceae</taxon>
        <taxon>Pontibacter</taxon>
    </lineage>
</organism>
<dbReference type="Pfam" id="PF01936">
    <property type="entry name" value="NYN"/>
    <property type="match status" value="1"/>
</dbReference>
<dbReference type="PANTHER" id="PTHR35811:SF1">
    <property type="entry name" value="HTH OST-TYPE DOMAIN-CONTAINING PROTEIN"/>
    <property type="match status" value="1"/>
</dbReference>
<dbReference type="EMBL" id="JAPFQO010000001">
    <property type="protein sequence ID" value="MCX2738916.1"/>
    <property type="molecule type" value="Genomic_DNA"/>
</dbReference>
<dbReference type="InterPro" id="IPR041966">
    <property type="entry name" value="LOTUS-like"/>
</dbReference>
<sequence length="273" mass="30690">MKNLPKNNKIDKMAMLIDGDNAQPSLITKLLAEAGKYGAPTIRRIYGDWTTPQMNGWKDCLNNHAIQPIQQFRYTVGKNATDSALIIDAMDLLHSGLADGFCIVSSDSDYTRLATRIREEGIFVMGIGQRKTPKPFVNACNVFIYTENLTDDIDEKIDQAEKVSDSAGNMQRPNPVPLLKEAFTMSADEDGWAHLGMMGTNLRQLDPSFDPRTFGYGQLLQLINAYKDIFTIRKEEDKGRSAVYVKRKESRRRPARKKAAEPATDKKPVSEKK</sequence>
<dbReference type="InterPro" id="IPR025605">
    <property type="entry name" value="OST-HTH/LOTUS_dom"/>
</dbReference>
<protein>
    <submittedName>
        <fullName evidence="3">NYN domain-containing protein</fullName>
    </submittedName>
</protein>
<dbReference type="Gene3D" id="3.40.50.1010">
    <property type="entry name" value="5'-nuclease"/>
    <property type="match status" value="1"/>
</dbReference>
<proteinExistence type="predicted"/>
<feature type="region of interest" description="Disordered" evidence="1">
    <location>
        <begin position="238"/>
        <end position="273"/>
    </location>
</feature>
<keyword evidence="4" id="KW-1185">Reference proteome</keyword>
<dbReference type="CDD" id="cd11297">
    <property type="entry name" value="PIN_LabA-like_N_1"/>
    <property type="match status" value="1"/>
</dbReference>
<accession>A0ABT3RBM1</accession>
<dbReference type="Proteomes" id="UP001207228">
    <property type="component" value="Unassembled WGS sequence"/>
</dbReference>
<dbReference type="Pfam" id="PF12872">
    <property type="entry name" value="OST-HTH"/>
    <property type="match status" value="1"/>
</dbReference>
<gene>
    <name evidence="3" type="ORF">OO017_03075</name>
</gene>